<dbReference type="SUPFAM" id="SSF51658">
    <property type="entry name" value="Xylose isomerase-like"/>
    <property type="match status" value="1"/>
</dbReference>
<dbReference type="PROSITE" id="PS51318">
    <property type="entry name" value="TAT"/>
    <property type="match status" value="1"/>
</dbReference>
<evidence type="ECO:0000313" key="4">
    <source>
        <dbReference type="Proteomes" id="UP000036458"/>
    </source>
</evidence>
<dbReference type="AlphaFoldDB" id="A0A0H4VRS4"/>
<dbReference type="InterPro" id="IPR006311">
    <property type="entry name" value="TAT_signal"/>
</dbReference>
<gene>
    <name evidence="3" type="ORF">TH63_14940</name>
</gene>
<sequence length="314" mass="35152">MNKRRLFLQQLGLLSVGLGMAPTLLAQALNEQPSGELNSPEGKAAAAASITSVGLQLYTLREFIQKDVKGVIKKVAKADYQDVETYGYSVKNGYWGVKPKAFAELLKDNDLVSSSGHYDFEEYITKGDTEVIKQYIEAATTLGQTYLTVPFLAKRLRSKADDYRSLAEKLNKAAEICQSANLKLAYHNHDFELASYGKTTGLEILLKETSPALVDFEADLYWVARAGKKATDLFKEHPGRFTMWHVKDMDKNSPNLNTEIGSGSIDYKAIFKEARQAGLKHVFVEQENFAAFMDPFKSIAQSRDYVKKTLLRHT</sequence>
<dbReference type="Proteomes" id="UP000036458">
    <property type="component" value="Chromosome"/>
</dbReference>
<keyword evidence="4" id="KW-1185">Reference proteome</keyword>
<dbReference type="STRING" id="1379910.TH63_14940"/>
<feature type="signal peptide" evidence="1">
    <location>
        <begin position="1"/>
        <end position="28"/>
    </location>
</feature>
<evidence type="ECO:0000313" key="3">
    <source>
        <dbReference type="EMBL" id="AKQ46627.1"/>
    </source>
</evidence>
<evidence type="ECO:0000259" key="2">
    <source>
        <dbReference type="Pfam" id="PF01261"/>
    </source>
</evidence>
<dbReference type="InterPro" id="IPR036237">
    <property type="entry name" value="Xyl_isomerase-like_sf"/>
</dbReference>
<dbReference type="RefSeq" id="WP_076606503.1">
    <property type="nucleotide sequence ID" value="NZ_CP010777.1"/>
</dbReference>
<dbReference type="InterPro" id="IPR013022">
    <property type="entry name" value="Xyl_isomerase-like_TIM-brl"/>
</dbReference>
<dbReference type="OrthoDB" id="9798407at2"/>
<dbReference type="EMBL" id="CP010777">
    <property type="protein sequence ID" value="AKQ46627.1"/>
    <property type="molecule type" value="Genomic_DNA"/>
</dbReference>
<accession>A0A0H4VRS4</accession>
<dbReference type="PANTHER" id="PTHR12110:SF41">
    <property type="entry name" value="INOSOSE DEHYDRATASE"/>
    <property type="match status" value="1"/>
</dbReference>
<protein>
    <recommendedName>
        <fullName evidence="2">Xylose isomerase-like TIM barrel domain-containing protein</fullName>
    </recommendedName>
</protein>
<feature type="chain" id="PRO_5005211106" description="Xylose isomerase-like TIM barrel domain-containing protein" evidence="1">
    <location>
        <begin position="29"/>
        <end position="314"/>
    </location>
</feature>
<dbReference type="PANTHER" id="PTHR12110">
    <property type="entry name" value="HYDROXYPYRUVATE ISOMERASE"/>
    <property type="match status" value="1"/>
</dbReference>
<name>A0A0H4VRS4_9BACT</name>
<dbReference type="Pfam" id="PF01261">
    <property type="entry name" value="AP_endonuc_2"/>
    <property type="match status" value="1"/>
</dbReference>
<dbReference type="PATRIC" id="fig|1379910.4.peg.3258"/>
<dbReference type="InterPro" id="IPR050312">
    <property type="entry name" value="IolE/XylAMocC-like"/>
</dbReference>
<feature type="domain" description="Xylose isomerase-like TIM barrel" evidence="2">
    <location>
        <begin position="73"/>
        <end position="307"/>
    </location>
</feature>
<reference evidence="3 4" key="1">
    <citation type="submission" date="2015-01" db="EMBL/GenBank/DDBJ databases">
        <title>Rufibacter sp./DG31D/ whole genome sequencing.</title>
        <authorList>
            <person name="Kim M.K."/>
            <person name="Srinivasan S."/>
            <person name="Lee J.-J."/>
        </authorList>
    </citation>
    <scope>NUCLEOTIDE SEQUENCE [LARGE SCALE GENOMIC DNA]</scope>
    <source>
        <strain evidence="3 4">DG31D</strain>
    </source>
</reference>
<dbReference type="Gene3D" id="3.20.20.150">
    <property type="entry name" value="Divalent-metal-dependent TIM barrel enzymes"/>
    <property type="match status" value="1"/>
</dbReference>
<dbReference type="KEGG" id="ruf:TH63_14940"/>
<evidence type="ECO:0000256" key="1">
    <source>
        <dbReference type="SAM" id="SignalP"/>
    </source>
</evidence>
<proteinExistence type="predicted"/>
<organism evidence="3 4">
    <name type="scientific">Rufibacter radiotolerans</name>
    <dbReference type="NCBI Taxonomy" id="1379910"/>
    <lineage>
        <taxon>Bacteria</taxon>
        <taxon>Pseudomonadati</taxon>
        <taxon>Bacteroidota</taxon>
        <taxon>Cytophagia</taxon>
        <taxon>Cytophagales</taxon>
        <taxon>Hymenobacteraceae</taxon>
        <taxon>Rufibacter</taxon>
    </lineage>
</organism>
<keyword evidence="1" id="KW-0732">Signal</keyword>